<dbReference type="AlphaFoldDB" id="A0A544UEC8"/>
<dbReference type="Gene3D" id="3.40.50.1820">
    <property type="entry name" value="alpha/beta hydrolase"/>
    <property type="match status" value="1"/>
</dbReference>
<evidence type="ECO:0000313" key="1">
    <source>
        <dbReference type="EMBL" id="TQR30832.1"/>
    </source>
</evidence>
<sequence>MRKKHIFIILFIIAILLLVTRNTYKMEMNNMSNYPIPGEMVEINQHNIHVYKTGESSKSNSRIILLPGSGTTSPYADFYPLYSKLKDKYTFTKKISWNTIKSIGEIGLINAISKTGVLDKVFIDIDNLPKDLQNIKEFMAIKNMNNSTMENEIQEMSSNGEIILQNGTIGDIPLLLFSATNNGYKNWSQTQTELLGLSTNTKQVVYENTKHYIHHEKAEPMAHEIQIFLEQLD</sequence>
<dbReference type="OrthoDB" id="1817159at2"/>
<evidence type="ECO:0008006" key="3">
    <source>
        <dbReference type="Google" id="ProtNLM"/>
    </source>
</evidence>
<organism evidence="1 2">
    <name type="scientific">Lysinibacillus sphaericus</name>
    <name type="common">Bacillus sphaericus</name>
    <dbReference type="NCBI Taxonomy" id="1421"/>
    <lineage>
        <taxon>Bacteria</taxon>
        <taxon>Bacillati</taxon>
        <taxon>Bacillota</taxon>
        <taxon>Bacilli</taxon>
        <taxon>Bacillales</taxon>
        <taxon>Bacillaceae</taxon>
        <taxon>Lysinibacillus</taxon>
    </lineage>
</organism>
<dbReference type="EMBL" id="SADV01000012">
    <property type="protein sequence ID" value="TQR30832.1"/>
    <property type="molecule type" value="Genomic_DNA"/>
</dbReference>
<comment type="caution">
    <text evidence="1">The sequence shown here is derived from an EMBL/GenBank/DDBJ whole genome shotgun (WGS) entry which is preliminary data.</text>
</comment>
<accession>A0A544UEC8</accession>
<proteinExistence type="predicted"/>
<name>A0A544UEC8_LYSSH</name>
<dbReference type="SUPFAM" id="SSF53474">
    <property type="entry name" value="alpha/beta-Hydrolases"/>
    <property type="match status" value="1"/>
</dbReference>
<evidence type="ECO:0000313" key="2">
    <source>
        <dbReference type="Proteomes" id="UP000317944"/>
    </source>
</evidence>
<protein>
    <recommendedName>
        <fullName evidence="3">Alpha/beta hydrolase</fullName>
    </recommendedName>
</protein>
<gene>
    <name evidence="1" type="ORF">C7Y47_14845</name>
</gene>
<dbReference type="RefSeq" id="WP_142509484.1">
    <property type="nucleotide sequence ID" value="NZ_SADV01000012.1"/>
</dbReference>
<dbReference type="Proteomes" id="UP000317944">
    <property type="component" value="Unassembled WGS sequence"/>
</dbReference>
<reference evidence="1 2" key="1">
    <citation type="submission" date="2018-03" db="EMBL/GenBank/DDBJ databases">
        <title>Aerobic endospore-forming bacteria genome sequencing and assembly.</title>
        <authorList>
            <person name="Cavalcante D.A."/>
            <person name="Driks A."/>
            <person name="Putonti C."/>
            <person name="De-Souza M.T."/>
        </authorList>
    </citation>
    <scope>NUCLEOTIDE SEQUENCE [LARGE SCALE GENOMIC DNA]</scope>
    <source>
        <strain evidence="1 2">SDF0037</strain>
    </source>
</reference>
<dbReference type="InterPro" id="IPR029058">
    <property type="entry name" value="AB_hydrolase_fold"/>
</dbReference>